<dbReference type="RefSeq" id="WP_093712973.1">
    <property type="nucleotide sequence ID" value="NZ_FONG01000004.1"/>
</dbReference>
<dbReference type="Pfam" id="PF00550">
    <property type="entry name" value="PP-binding"/>
    <property type="match status" value="1"/>
</dbReference>
<keyword evidence="1" id="KW-0596">Phosphopantetheine</keyword>
<dbReference type="PROSITE" id="PS00012">
    <property type="entry name" value="PHOSPHOPANTETHEINE"/>
    <property type="match status" value="1"/>
</dbReference>
<gene>
    <name evidence="4" type="ORF">SAMN05216251_104316</name>
</gene>
<reference evidence="4 5" key="1">
    <citation type="submission" date="2016-10" db="EMBL/GenBank/DDBJ databases">
        <authorList>
            <person name="de Groot N.N."/>
        </authorList>
    </citation>
    <scope>NUCLEOTIDE SEQUENCE [LARGE SCALE GENOMIC DNA]</scope>
    <source>
        <strain evidence="4 5">CGMCC 4.3510</strain>
    </source>
</reference>
<dbReference type="OrthoDB" id="3537906at2"/>
<dbReference type="SUPFAM" id="SSF47336">
    <property type="entry name" value="ACP-like"/>
    <property type="match status" value="1"/>
</dbReference>
<dbReference type="InterPro" id="IPR036736">
    <property type="entry name" value="ACP-like_sf"/>
</dbReference>
<keyword evidence="5" id="KW-1185">Reference proteome</keyword>
<feature type="domain" description="Carrier" evidence="3">
    <location>
        <begin position="6"/>
        <end position="84"/>
    </location>
</feature>
<evidence type="ECO:0000259" key="3">
    <source>
        <dbReference type="PROSITE" id="PS50075"/>
    </source>
</evidence>
<dbReference type="AlphaFoldDB" id="A0A1I2CGM0"/>
<dbReference type="EMBL" id="FONG01000004">
    <property type="protein sequence ID" value="SFE67292.1"/>
    <property type="molecule type" value="Genomic_DNA"/>
</dbReference>
<dbReference type="STRING" id="380248.SAMN05216251_104316"/>
<sequence>MPTTSPFTLDDLRRILREAAGEEEGVDLTGDIIDTDFTALGYESLALLETGGRIEREYDISLDDSALTDVVTPRGLIDIVNAQLAAAQSV</sequence>
<evidence type="ECO:0000313" key="4">
    <source>
        <dbReference type="EMBL" id="SFE67292.1"/>
    </source>
</evidence>
<accession>A0A1I2CGM0</accession>
<evidence type="ECO:0000313" key="5">
    <source>
        <dbReference type="Proteomes" id="UP000199323"/>
    </source>
</evidence>
<dbReference type="InterPro" id="IPR006162">
    <property type="entry name" value="Ppantetheine_attach_site"/>
</dbReference>
<proteinExistence type="predicted"/>
<evidence type="ECO:0000256" key="1">
    <source>
        <dbReference type="ARBA" id="ARBA00022450"/>
    </source>
</evidence>
<evidence type="ECO:0000256" key="2">
    <source>
        <dbReference type="ARBA" id="ARBA00022553"/>
    </source>
</evidence>
<dbReference type="Gene3D" id="1.10.1200.10">
    <property type="entry name" value="ACP-like"/>
    <property type="match status" value="1"/>
</dbReference>
<organism evidence="4 5">
    <name type="scientific">Actinacidiphila alni</name>
    <dbReference type="NCBI Taxonomy" id="380248"/>
    <lineage>
        <taxon>Bacteria</taxon>
        <taxon>Bacillati</taxon>
        <taxon>Actinomycetota</taxon>
        <taxon>Actinomycetes</taxon>
        <taxon>Kitasatosporales</taxon>
        <taxon>Streptomycetaceae</taxon>
        <taxon>Actinacidiphila</taxon>
    </lineage>
</organism>
<protein>
    <submittedName>
        <fullName evidence="4">Act minimal PKS acyl carrier protein</fullName>
    </submittedName>
</protein>
<dbReference type="Proteomes" id="UP000199323">
    <property type="component" value="Unassembled WGS sequence"/>
</dbReference>
<dbReference type="InterPro" id="IPR009081">
    <property type="entry name" value="PP-bd_ACP"/>
</dbReference>
<dbReference type="PROSITE" id="PS50075">
    <property type="entry name" value="CARRIER"/>
    <property type="match status" value="1"/>
</dbReference>
<keyword evidence="2" id="KW-0597">Phosphoprotein</keyword>
<name>A0A1I2CGM0_9ACTN</name>